<feature type="transmembrane region" description="Helical" evidence="8">
    <location>
        <begin position="234"/>
        <end position="255"/>
    </location>
</feature>
<gene>
    <name evidence="10" type="ORF">SAMN04487905_101488</name>
</gene>
<reference evidence="11" key="1">
    <citation type="submission" date="2016-10" db="EMBL/GenBank/DDBJ databases">
        <authorList>
            <person name="Varghese N."/>
            <person name="Submissions S."/>
        </authorList>
    </citation>
    <scope>NUCLEOTIDE SEQUENCE [LARGE SCALE GENOMIC DNA]</scope>
    <source>
        <strain evidence="11">DSM 46732</strain>
    </source>
</reference>
<keyword evidence="6 8" id="KW-1133">Transmembrane helix</keyword>
<name>A0A1H0PC37_9ACTN</name>
<organism evidence="10 11">
    <name type="scientific">Actinopolyspora xinjiangensis</name>
    <dbReference type="NCBI Taxonomy" id="405564"/>
    <lineage>
        <taxon>Bacteria</taxon>
        <taxon>Bacillati</taxon>
        <taxon>Actinomycetota</taxon>
        <taxon>Actinomycetes</taxon>
        <taxon>Actinopolysporales</taxon>
        <taxon>Actinopolysporaceae</taxon>
        <taxon>Actinopolyspora</taxon>
    </lineage>
</organism>
<dbReference type="InterPro" id="IPR011701">
    <property type="entry name" value="MFS"/>
</dbReference>
<keyword evidence="5 8" id="KW-0812">Transmembrane</keyword>
<feature type="transmembrane region" description="Helical" evidence="8">
    <location>
        <begin position="94"/>
        <end position="113"/>
    </location>
</feature>
<keyword evidence="3" id="KW-0813">Transport</keyword>
<dbReference type="AlphaFoldDB" id="A0A1H0PC37"/>
<comment type="similarity">
    <text evidence="2">Belongs to the major facilitator superfamily.</text>
</comment>
<comment type="subcellular location">
    <subcellularLocation>
        <location evidence="1">Cell membrane</location>
        <topology evidence="1">Multi-pass membrane protein</topology>
    </subcellularLocation>
</comment>
<dbReference type="InterPro" id="IPR020846">
    <property type="entry name" value="MFS_dom"/>
</dbReference>
<protein>
    <submittedName>
        <fullName evidence="10">Predicted arabinose efflux permease, MFS family</fullName>
    </submittedName>
</protein>
<keyword evidence="11" id="KW-1185">Reference proteome</keyword>
<dbReference type="PROSITE" id="PS00216">
    <property type="entry name" value="SUGAR_TRANSPORT_1"/>
    <property type="match status" value="1"/>
</dbReference>
<dbReference type="SUPFAM" id="SSF103473">
    <property type="entry name" value="MFS general substrate transporter"/>
    <property type="match status" value="1"/>
</dbReference>
<feature type="transmembrane region" description="Helical" evidence="8">
    <location>
        <begin position="290"/>
        <end position="314"/>
    </location>
</feature>
<proteinExistence type="inferred from homology"/>
<feature type="transmembrane region" description="Helical" evidence="8">
    <location>
        <begin position="66"/>
        <end position="88"/>
    </location>
</feature>
<evidence type="ECO:0000256" key="5">
    <source>
        <dbReference type="ARBA" id="ARBA00022692"/>
    </source>
</evidence>
<evidence type="ECO:0000313" key="10">
    <source>
        <dbReference type="EMBL" id="SDP02662.1"/>
    </source>
</evidence>
<keyword evidence="4" id="KW-1003">Cell membrane</keyword>
<dbReference type="RefSeq" id="WP_211481111.1">
    <property type="nucleotide sequence ID" value="NZ_FNJR01000001.1"/>
</dbReference>
<evidence type="ECO:0000256" key="4">
    <source>
        <dbReference type="ARBA" id="ARBA00022475"/>
    </source>
</evidence>
<accession>A0A1H0PC37</accession>
<dbReference type="Gene3D" id="1.20.1720.10">
    <property type="entry name" value="Multidrug resistance protein D"/>
    <property type="match status" value="1"/>
</dbReference>
<dbReference type="PROSITE" id="PS50850">
    <property type="entry name" value="MFS"/>
    <property type="match status" value="1"/>
</dbReference>
<feature type="transmembrane region" description="Helical" evidence="8">
    <location>
        <begin position="155"/>
        <end position="174"/>
    </location>
</feature>
<dbReference type="Proteomes" id="UP000199497">
    <property type="component" value="Unassembled WGS sequence"/>
</dbReference>
<evidence type="ECO:0000256" key="2">
    <source>
        <dbReference type="ARBA" id="ARBA00008335"/>
    </source>
</evidence>
<evidence type="ECO:0000313" key="11">
    <source>
        <dbReference type="Proteomes" id="UP000199497"/>
    </source>
</evidence>
<evidence type="ECO:0000256" key="7">
    <source>
        <dbReference type="ARBA" id="ARBA00023136"/>
    </source>
</evidence>
<feature type="domain" description="Major facilitator superfamily (MFS) profile" evidence="9">
    <location>
        <begin position="1"/>
        <end position="379"/>
    </location>
</feature>
<feature type="transmembrane region" description="Helical" evidence="8">
    <location>
        <begin position="33"/>
        <end position="54"/>
    </location>
</feature>
<dbReference type="PANTHER" id="PTHR43271:SF2">
    <property type="entry name" value="BLL2771 PROTEIN"/>
    <property type="match status" value="1"/>
</dbReference>
<dbReference type="PANTHER" id="PTHR43271">
    <property type="entry name" value="BLL2771 PROTEIN"/>
    <property type="match status" value="1"/>
</dbReference>
<feature type="transmembrane region" description="Helical" evidence="8">
    <location>
        <begin position="125"/>
        <end position="143"/>
    </location>
</feature>
<dbReference type="GO" id="GO:0022857">
    <property type="term" value="F:transmembrane transporter activity"/>
    <property type="evidence" value="ECO:0007669"/>
    <property type="project" value="InterPro"/>
</dbReference>
<feature type="transmembrane region" description="Helical" evidence="8">
    <location>
        <begin position="326"/>
        <end position="347"/>
    </location>
</feature>
<dbReference type="InterPro" id="IPR005829">
    <property type="entry name" value="Sugar_transporter_CS"/>
</dbReference>
<feature type="transmembrane region" description="Helical" evidence="8">
    <location>
        <begin position="267"/>
        <end position="284"/>
    </location>
</feature>
<dbReference type="EMBL" id="FNJR01000001">
    <property type="protein sequence ID" value="SDP02662.1"/>
    <property type="molecule type" value="Genomic_DNA"/>
</dbReference>
<keyword evidence="7 8" id="KW-0472">Membrane</keyword>
<feature type="transmembrane region" description="Helical" evidence="8">
    <location>
        <begin position="353"/>
        <end position="374"/>
    </location>
</feature>
<dbReference type="STRING" id="405564.SAMN04487905_101488"/>
<sequence length="387" mass="38780">MLALCAVGLLVVGQLYTVLPLLGLFADSWSTTTAAAGLTATVFGFGYATGFLFSGPLSDRFGRRRLIVTGLTLTAAATAATALAPNLVTGCAVRAVQGLCAATFAPAAFAYIAERIAPTRRATAMTWLTSSFLAAGVLGQVLAQSLAAVVGWRGVFTTGAIALAAGAVALRFVLGPDRTSTGGSTLDAYRAMGRLLTNPAVTLLLLATLTLLGGFVALYTGLQVAGPPDISGNAGTLLALRASALPAMLLVPLFTTRLSKLPAAQRVGSALLFAGLISGLTALFGRGGDIGVLALGALLFVFVFGIAVAAPALVEAIGSLAGPARGAAVALYTFVLFVGASLGPQLAALLDNSFSTVATGVAVLLIGGAAAATLGHRLRHRVPAGEK</sequence>
<dbReference type="Pfam" id="PF07690">
    <property type="entry name" value="MFS_1"/>
    <property type="match status" value="1"/>
</dbReference>
<evidence type="ECO:0000256" key="6">
    <source>
        <dbReference type="ARBA" id="ARBA00022989"/>
    </source>
</evidence>
<feature type="transmembrane region" description="Helical" evidence="8">
    <location>
        <begin position="195"/>
        <end position="222"/>
    </location>
</feature>
<dbReference type="InterPro" id="IPR036259">
    <property type="entry name" value="MFS_trans_sf"/>
</dbReference>
<evidence type="ECO:0000256" key="8">
    <source>
        <dbReference type="SAM" id="Phobius"/>
    </source>
</evidence>
<evidence type="ECO:0000259" key="9">
    <source>
        <dbReference type="PROSITE" id="PS50850"/>
    </source>
</evidence>
<evidence type="ECO:0000256" key="1">
    <source>
        <dbReference type="ARBA" id="ARBA00004651"/>
    </source>
</evidence>
<dbReference type="GO" id="GO:0005886">
    <property type="term" value="C:plasma membrane"/>
    <property type="evidence" value="ECO:0007669"/>
    <property type="project" value="UniProtKB-SubCell"/>
</dbReference>
<evidence type="ECO:0000256" key="3">
    <source>
        <dbReference type="ARBA" id="ARBA00022448"/>
    </source>
</evidence>